<dbReference type="SUPFAM" id="SSF53335">
    <property type="entry name" value="S-adenosyl-L-methionine-dependent methyltransferases"/>
    <property type="match status" value="1"/>
</dbReference>
<comment type="caution">
    <text evidence="1">The sequence shown here is derived from an EMBL/GenBank/DDBJ whole genome shotgun (WGS) entry which is preliminary data.</text>
</comment>
<dbReference type="EMBL" id="JAWDJO010000080">
    <property type="protein sequence ID" value="KAL1894996.1"/>
    <property type="molecule type" value="Genomic_DNA"/>
</dbReference>
<protein>
    <recommendedName>
        <fullName evidence="3">O-methyltransferase</fullName>
    </recommendedName>
</protein>
<evidence type="ECO:0008006" key="3">
    <source>
        <dbReference type="Google" id="ProtNLM"/>
    </source>
</evidence>
<gene>
    <name evidence="1" type="ORF">Cpir12675_003411</name>
</gene>
<evidence type="ECO:0000313" key="2">
    <source>
        <dbReference type="Proteomes" id="UP001583280"/>
    </source>
</evidence>
<evidence type="ECO:0000313" key="1">
    <source>
        <dbReference type="EMBL" id="KAL1894996.1"/>
    </source>
</evidence>
<proteinExistence type="predicted"/>
<name>A0ABR3Z2Y3_9PEZI</name>
<accession>A0ABR3Z2Y3</accession>
<dbReference type="Proteomes" id="UP001583280">
    <property type="component" value="Unassembled WGS sequence"/>
</dbReference>
<organism evidence="1 2">
    <name type="scientific">Ceratocystis pirilliformis</name>
    <dbReference type="NCBI Taxonomy" id="259994"/>
    <lineage>
        <taxon>Eukaryota</taxon>
        <taxon>Fungi</taxon>
        <taxon>Dikarya</taxon>
        <taxon>Ascomycota</taxon>
        <taxon>Pezizomycotina</taxon>
        <taxon>Sordariomycetes</taxon>
        <taxon>Hypocreomycetidae</taxon>
        <taxon>Microascales</taxon>
        <taxon>Ceratocystidaceae</taxon>
        <taxon>Ceratocystis</taxon>
    </lineage>
</organism>
<keyword evidence="2" id="KW-1185">Reference proteome</keyword>
<dbReference type="PANTHER" id="PTHR43167:SF1">
    <property type="entry name" value="PUTATIVE (AFU_ORTHOLOGUE AFUA_6G01830)-RELATED"/>
    <property type="match status" value="1"/>
</dbReference>
<dbReference type="Gene3D" id="3.40.50.150">
    <property type="entry name" value="Vaccinia Virus protein VP39"/>
    <property type="match status" value="1"/>
</dbReference>
<dbReference type="InterPro" id="IPR029063">
    <property type="entry name" value="SAM-dependent_MTases_sf"/>
</dbReference>
<sequence>MSLRPNVKGGSGKIIATELEASKAKVAHEHWKRAGSKIENTIELREGDILRKLDTDMPPINFLLLDIWCVLVLPIVKLLHCKLRPGAMIVADNTIAAKAGYSDLMEYLNDKANGFRLTQAPYTGGLMIAVYDPQR</sequence>
<reference evidence="1 2" key="1">
    <citation type="journal article" date="2024" name="IMA Fungus">
        <title>IMA Genome - F19 : A genome assembly and annotation guide to empower mycologists, including annotated draft genome sequences of Ceratocystis pirilliformis, Diaporthe australafricana, Fusarium ophioides, Paecilomyces lecythidis, and Sporothrix stenoceras.</title>
        <authorList>
            <person name="Aylward J."/>
            <person name="Wilson A.M."/>
            <person name="Visagie C.M."/>
            <person name="Spraker J."/>
            <person name="Barnes I."/>
            <person name="Buitendag C."/>
            <person name="Ceriani C."/>
            <person name="Del Mar Angel L."/>
            <person name="du Plessis D."/>
            <person name="Fuchs T."/>
            <person name="Gasser K."/>
            <person name="Kramer D."/>
            <person name="Li W."/>
            <person name="Munsamy K."/>
            <person name="Piso A."/>
            <person name="Price J.L."/>
            <person name="Sonnekus B."/>
            <person name="Thomas C."/>
            <person name="van der Nest A."/>
            <person name="van Dijk A."/>
            <person name="van Heerden A."/>
            <person name="van Vuuren N."/>
            <person name="Yilmaz N."/>
            <person name="Duong T.A."/>
            <person name="van der Merwe N.A."/>
            <person name="Wingfield M.J."/>
            <person name="Wingfield B.D."/>
        </authorList>
    </citation>
    <scope>NUCLEOTIDE SEQUENCE [LARGE SCALE GENOMIC DNA]</scope>
    <source>
        <strain evidence="1 2">CMW 12675</strain>
    </source>
</reference>
<dbReference type="PANTHER" id="PTHR43167">
    <property type="entry name" value="PUTATIVE (AFU_ORTHOLOGUE AFUA_6G01830)-RELATED"/>
    <property type="match status" value="1"/>
</dbReference>